<protein>
    <recommendedName>
        <fullName evidence="3">PIN domain-containing protein</fullName>
    </recommendedName>
</protein>
<accession>A0ABY4Y7V7</accession>
<dbReference type="EMBL" id="CP071527">
    <property type="protein sequence ID" value="USQ13719.1"/>
    <property type="molecule type" value="Genomic_DNA"/>
</dbReference>
<dbReference type="Proteomes" id="UP001057474">
    <property type="component" value="Chromosome"/>
</dbReference>
<gene>
    <name evidence="1" type="ORF">J2N86_13750</name>
</gene>
<proteinExistence type="predicted"/>
<evidence type="ECO:0000313" key="1">
    <source>
        <dbReference type="EMBL" id="USQ13719.1"/>
    </source>
</evidence>
<evidence type="ECO:0008006" key="3">
    <source>
        <dbReference type="Google" id="ProtNLM"/>
    </source>
</evidence>
<dbReference type="RefSeq" id="WP_252580038.1">
    <property type="nucleotide sequence ID" value="NZ_CP071527.1"/>
</dbReference>
<evidence type="ECO:0000313" key="2">
    <source>
        <dbReference type="Proteomes" id="UP001057474"/>
    </source>
</evidence>
<organism evidence="1 2">
    <name type="scientific">Legionella lytica</name>
    <dbReference type="NCBI Taxonomy" id="96232"/>
    <lineage>
        <taxon>Bacteria</taxon>
        <taxon>Pseudomonadati</taxon>
        <taxon>Pseudomonadota</taxon>
        <taxon>Gammaproteobacteria</taxon>
        <taxon>Legionellales</taxon>
        <taxon>Legionellaceae</taxon>
        <taxon>Legionella</taxon>
    </lineage>
</organism>
<keyword evidence="2" id="KW-1185">Reference proteome</keyword>
<name>A0ABY4Y7V7_9GAMM</name>
<sequence>MRIFLDTHDLIRLFEKYSVINRLKIKEFFLEKKHVLVYSLNTILEISDPLNFPHQSRVMKTLNEMEDFPHIFVSESEISKLELLELINSYNKQEEFNKNNINPFRRRFDSVVAPYGGYTHLFLKYDLGSVVFDLWSVGALKGIDIFIFFASTFNSNKRNIFFINFY</sequence>
<reference evidence="1" key="1">
    <citation type="submission" date="2021-03" db="EMBL/GenBank/DDBJ databases">
        <title>Legionella lytica PCM 2298.</title>
        <authorList>
            <person name="Koper P."/>
        </authorList>
    </citation>
    <scope>NUCLEOTIDE SEQUENCE</scope>
    <source>
        <strain evidence="1">PCM 2298</strain>
    </source>
</reference>